<keyword evidence="7" id="KW-0472">Membrane</keyword>
<keyword evidence="6" id="KW-0443">Lipid metabolism</keyword>
<dbReference type="Gene3D" id="1.20.120.1760">
    <property type="match status" value="1"/>
</dbReference>
<comment type="caution">
    <text evidence="11">The sequence shown here is derived from an EMBL/GenBank/DDBJ whole genome shotgun (WGS) entry which is preliminary data.</text>
</comment>
<keyword evidence="2" id="KW-0444">Lipid biosynthesis</keyword>
<keyword evidence="8" id="KW-0594">Phospholipid biosynthesis</keyword>
<evidence type="ECO:0000256" key="3">
    <source>
        <dbReference type="ARBA" id="ARBA00022679"/>
    </source>
</evidence>
<feature type="non-terminal residue" evidence="11">
    <location>
        <position position="290"/>
    </location>
</feature>
<dbReference type="GO" id="GO:0043337">
    <property type="term" value="F:cardiolipin synthase (CMP-forming)"/>
    <property type="evidence" value="ECO:0007669"/>
    <property type="project" value="TreeGrafter"/>
</dbReference>
<evidence type="ECO:0000256" key="4">
    <source>
        <dbReference type="ARBA" id="ARBA00022692"/>
    </source>
</evidence>
<feature type="region of interest" description="Disordered" evidence="10">
    <location>
        <begin position="128"/>
        <end position="178"/>
    </location>
</feature>
<dbReference type="InterPro" id="IPR043130">
    <property type="entry name" value="CDP-OH_PTrfase_TM_dom"/>
</dbReference>
<sequence length="290" mass="31481">MSRVVFSRRFYHKCVLNLHVLERPEILSARQTGTPTPRPASEGFFSGFERLSQSSTALRGFSSNLAGVSNGPDTPFQSEQRELRDSFALPLFYTRREPHAAAQLRAAALLSERAYYTSSHYLACRFDGPKDKSDDYSDPSRINSGAAPNSPPADDRANTSSHSASARNPLPTEWPPAPTAIIESKKRGSAWGRGAVYNVPNAISVGRLVSGPVIALWIVQGEFDAAFAGLAVAAISDWADGFVAKQMNLQSTLGSYLDPLADKARGAPFYSRTSMVSCSMLMTPQRVESS</sequence>
<dbReference type="Proteomes" id="UP001190700">
    <property type="component" value="Unassembled WGS sequence"/>
</dbReference>
<dbReference type="EMBL" id="LGRX02003924">
    <property type="protein sequence ID" value="KAK3281248.1"/>
    <property type="molecule type" value="Genomic_DNA"/>
</dbReference>
<evidence type="ECO:0000256" key="1">
    <source>
        <dbReference type="ARBA" id="ARBA00004141"/>
    </source>
</evidence>
<evidence type="ECO:0000256" key="6">
    <source>
        <dbReference type="ARBA" id="ARBA00023098"/>
    </source>
</evidence>
<evidence type="ECO:0000256" key="8">
    <source>
        <dbReference type="ARBA" id="ARBA00023209"/>
    </source>
</evidence>
<dbReference type="InterPro" id="IPR000462">
    <property type="entry name" value="CDP-OH_P_trans"/>
</dbReference>
<comment type="subcellular location">
    <subcellularLocation>
        <location evidence="1">Membrane</location>
        <topology evidence="1">Multi-pass membrane protein</topology>
    </subcellularLocation>
</comment>
<dbReference type="GO" id="GO:0005739">
    <property type="term" value="C:mitochondrion"/>
    <property type="evidence" value="ECO:0007669"/>
    <property type="project" value="TreeGrafter"/>
</dbReference>
<dbReference type="InterPro" id="IPR050324">
    <property type="entry name" value="CDP-alcohol_PTase-I"/>
</dbReference>
<keyword evidence="9" id="KW-1208">Phospholipid metabolism</keyword>
<reference evidence="11 12" key="1">
    <citation type="journal article" date="2015" name="Genome Biol. Evol.">
        <title>Comparative Genomics of a Bacterivorous Green Alga Reveals Evolutionary Causalities and Consequences of Phago-Mixotrophic Mode of Nutrition.</title>
        <authorList>
            <person name="Burns J.A."/>
            <person name="Paasch A."/>
            <person name="Narechania A."/>
            <person name="Kim E."/>
        </authorList>
    </citation>
    <scope>NUCLEOTIDE SEQUENCE [LARGE SCALE GENOMIC DNA]</scope>
    <source>
        <strain evidence="11 12">PLY_AMNH</strain>
    </source>
</reference>
<evidence type="ECO:0000256" key="2">
    <source>
        <dbReference type="ARBA" id="ARBA00022516"/>
    </source>
</evidence>
<keyword evidence="12" id="KW-1185">Reference proteome</keyword>
<name>A0AAE0GND3_9CHLO</name>
<protein>
    <submittedName>
        <fullName evidence="11">Uncharacterized protein</fullName>
    </submittedName>
</protein>
<keyword evidence="5" id="KW-1133">Transmembrane helix</keyword>
<evidence type="ECO:0000256" key="10">
    <source>
        <dbReference type="SAM" id="MobiDB-lite"/>
    </source>
</evidence>
<evidence type="ECO:0000313" key="11">
    <source>
        <dbReference type="EMBL" id="KAK3281248.1"/>
    </source>
</evidence>
<evidence type="ECO:0000256" key="5">
    <source>
        <dbReference type="ARBA" id="ARBA00022989"/>
    </source>
</evidence>
<dbReference type="AlphaFoldDB" id="A0AAE0GND3"/>
<dbReference type="Pfam" id="PF01066">
    <property type="entry name" value="CDP-OH_P_transf"/>
    <property type="match status" value="1"/>
</dbReference>
<dbReference type="GO" id="GO:0016020">
    <property type="term" value="C:membrane"/>
    <property type="evidence" value="ECO:0007669"/>
    <property type="project" value="UniProtKB-SubCell"/>
</dbReference>
<evidence type="ECO:0000256" key="9">
    <source>
        <dbReference type="ARBA" id="ARBA00023264"/>
    </source>
</evidence>
<evidence type="ECO:0000256" key="7">
    <source>
        <dbReference type="ARBA" id="ARBA00023136"/>
    </source>
</evidence>
<organism evidence="11 12">
    <name type="scientific">Cymbomonas tetramitiformis</name>
    <dbReference type="NCBI Taxonomy" id="36881"/>
    <lineage>
        <taxon>Eukaryota</taxon>
        <taxon>Viridiplantae</taxon>
        <taxon>Chlorophyta</taxon>
        <taxon>Pyramimonadophyceae</taxon>
        <taxon>Pyramimonadales</taxon>
        <taxon>Pyramimonadaceae</taxon>
        <taxon>Cymbomonas</taxon>
    </lineage>
</organism>
<gene>
    <name evidence="11" type="ORF">CYMTET_10950</name>
</gene>
<dbReference type="PANTHER" id="PTHR14269">
    <property type="entry name" value="CDP-DIACYLGLYCEROL--GLYCEROL-3-PHOSPHATE 3-PHOSPHATIDYLTRANSFERASE-RELATED"/>
    <property type="match status" value="1"/>
</dbReference>
<proteinExistence type="predicted"/>
<dbReference type="GO" id="GO:0032049">
    <property type="term" value="P:cardiolipin biosynthetic process"/>
    <property type="evidence" value="ECO:0007669"/>
    <property type="project" value="TreeGrafter"/>
</dbReference>
<dbReference type="PANTHER" id="PTHR14269:SF60">
    <property type="entry name" value="CARDIOLIPIN SYNTHASE (CMP-FORMING)"/>
    <property type="match status" value="1"/>
</dbReference>
<keyword evidence="3" id="KW-0808">Transferase</keyword>
<keyword evidence="4" id="KW-0812">Transmembrane</keyword>
<accession>A0AAE0GND3</accession>
<evidence type="ECO:0000313" key="12">
    <source>
        <dbReference type="Proteomes" id="UP001190700"/>
    </source>
</evidence>